<reference evidence="6 7" key="1">
    <citation type="journal article" date="2019" name="Int. J. Syst. Evol. Microbiol.">
        <title>The Global Catalogue of Microorganisms (GCM) 10K type strain sequencing project: providing services to taxonomists for standard genome sequencing and annotation.</title>
        <authorList>
            <consortium name="The Broad Institute Genomics Platform"/>
            <consortium name="The Broad Institute Genome Sequencing Center for Infectious Disease"/>
            <person name="Wu L."/>
            <person name="Ma J."/>
        </authorList>
    </citation>
    <scope>NUCLEOTIDE SEQUENCE [LARGE SCALE GENOMIC DNA]</scope>
    <source>
        <strain evidence="6 7">JCM 10303</strain>
    </source>
</reference>
<sequence>MSWFTYSADQRHTARCRTHHASGAQMQTTTQDFAADLRAALRGPARFDPGTRALYSTDASNYRQVPAAVAYPRDEDDVAAAVAVARAHRVPVTGRGAGTSIAGNAVGPGLVLDFSKHMNRILELDPERRLARVQPGVVLDSLRVQAAPHGLTFGPDPSTHSRCTLGGMIGNNSCGTHSVAWGKTVDNVRSLDVLLSDGTRLQAGPTTEDELTALCARGDRTGRLYQDLRALRDDLGELVRGSFPDLRRRVSGYNLDQLLPENGFDLARALVGTEGSCATVLGATVHLVETPGARAMAVLGFPDSYAAADQVTDLRGLDALAIEGLSSELVEVVGQRNPSSPALRLLPGGRSWLLVEVGGADRAEAEAAAQRIARAMGERAETVVHVEPTRMAALWKIREEGSGYSTRLADGTERWSGWEDAAVPPEHLGAYLREFDALLERFGRRGVTYGHYGDGCIHVRIDFDLMSTSGAADYRSFLESAADLVVSHGGSVSGEHGDGQARSELLSRMYPPEIIGGFERFKAAFDPDDLFNPGQIVRPRPLDSDLRVLVAPPRIPTRTTLALHADDGDLAPASRRCVGMGKCLNTTGGVMCPSYRATREEKHSTRGRAHLLFEMLAGRVITGGWRSPEVREALDLCLSCKGCKTDCPVGVDMATYKAEFLHHHYRHRPRPASHYSMGFLPLWLALGQHTPRLANRVLTSRAAGLLKRMGGIAPERAIPPLAGQTLRAWWSARDRRLEQPSVVLFPDTFTNHFDPHVGQDAVTAMEALGQTVDLPRSQVCCGLTWASTGQLGIARRMVRRTARVLGPQVQAGLPVVGLEPSCTAFLRNDALELAPHDPHVTALAEATRTFAEWVEPTRAQWTRESGSAPESLVQVHCHQYSELGFDADRAALEATGTRARVLDSGCCGLAGNFGFERGHYEVSMACAEHALLPAVRAAEPGTDVVADGFSCRTQLRQATGTEPVHLATLVARALTADTPPR</sequence>
<evidence type="ECO:0000313" key="6">
    <source>
        <dbReference type="EMBL" id="GAA0519559.1"/>
    </source>
</evidence>
<dbReference type="SUPFAM" id="SSF55103">
    <property type="entry name" value="FAD-linked oxidases, C-terminal domain"/>
    <property type="match status" value="1"/>
</dbReference>
<dbReference type="Pfam" id="PF13183">
    <property type="entry name" value="Fer4_8"/>
    <property type="match status" value="1"/>
</dbReference>
<dbReference type="InterPro" id="IPR016164">
    <property type="entry name" value="FAD-linked_Oxase-like_C"/>
</dbReference>
<keyword evidence="2" id="KW-0285">Flavoprotein</keyword>
<organism evidence="6 7">
    <name type="scientific">Saccharopolyspora erythraea</name>
    <name type="common">Streptomyces erythraeus</name>
    <dbReference type="NCBI Taxonomy" id="1836"/>
    <lineage>
        <taxon>Bacteria</taxon>
        <taxon>Bacillati</taxon>
        <taxon>Actinomycetota</taxon>
        <taxon>Actinomycetes</taxon>
        <taxon>Pseudonocardiales</taxon>
        <taxon>Pseudonocardiaceae</taxon>
        <taxon>Saccharopolyspora</taxon>
    </lineage>
</organism>
<dbReference type="InterPro" id="IPR006094">
    <property type="entry name" value="Oxid_FAD_bind_N"/>
</dbReference>
<keyword evidence="4" id="KW-0560">Oxidoreductase</keyword>
<gene>
    <name evidence="6" type="ORF">GCM10009533_18360</name>
</gene>
<dbReference type="Gene3D" id="3.30.465.10">
    <property type="match status" value="1"/>
</dbReference>
<dbReference type="SUPFAM" id="SSF46548">
    <property type="entry name" value="alpha-helical ferredoxin"/>
    <property type="match status" value="1"/>
</dbReference>
<evidence type="ECO:0000256" key="3">
    <source>
        <dbReference type="ARBA" id="ARBA00022827"/>
    </source>
</evidence>
<keyword evidence="7" id="KW-1185">Reference proteome</keyword>
<evidence type="ECO:0000259" key="5">
    <source>
        <dbReference type="PROSITE" id="PS51387"/>
    </source>
</evidence>
<dbReference type="PANTHER" id="PTHR11748">
    <property type="entry name" value="D-LACTATE DEHYDROGENASE"/>
    <property type="match status" value="1"/>
</dbReference>
<dbReference type="Gene3D" id="3.30.70.2740">
    <property type="match status" value="1"/>
</dbReference>
<evidence type="ECO:0000313" key="7">
    <source>
        <dbReference type="Proteomes" id="UP001500729"/>
    </source>
</evidence>
<comment type="cofactor">
    <cofactor evidence="1">
        <name>FAD</name>
        <dbReference type="ChEBI" id="CHEBI:57692"/>
    </cofactor>
</comment>
<keyword evidence="3" id="KW-0274">FAD</keyword>
<dbReference type="Proteomes" id="UP001500729">
    <property type="component" value="Unassembled WGS sequence"/>
</dbReference>
<dbReference type="InterPro" id="IPR016166">
    <property type="entry name" value="FAD-bd_PCMH"/>
</dbReference>
<comment type="caution">
    <text evidence="6">The sequence shown here is derived from an EMBL/GenBank/DDBJ whole genome shotgun (WGS) entry which is preliminary data.</text>
</comment>
<dbReference type="InterPro" id="IPR017896">
    <property type="entry name" value="4Fe4S_Fe-S-bd"/>
</dbReference>
<dbReference type="SUPFAM" id="SSF56176">
    <property type="entry name" value="FAD-binding/transporter-associated domain-like"/>
    <property type="match status" value="1"/>
</dbReference>
<proteinExistence type="predicted"/>
<protein>
    <submittedName>
        <fullName evidence="6">FAD-binding and (Fe-S)-binding domain-containing protein</fullName>
    </submittedName>
</protein>
<dbReference type="InterPro" id="IPR016169">
    <property type="entry name" value="FAD-bd_PCMH_sub2"/>
</dbReference>
<feature type="domain" description="FAD-binding PCMH-type" evidence="5">
    <location>
        <begin position="62"/>
        <end position="290"/>
    </location>
</feature>
<name>A0ABN1CI52_SACER</name>
<evidence type="ECO:0000256" key="4">
    <source>
        <dbReference type="ARBA" id="ARBA00023002"/>
    </source>
</evidence>
<dbReference type="Pfam" id="PF02913">
    <property type="entry name" value="FAD-oxidase_C"/>
    <property type="match status" value="1"/>
</dbReference>
<dbReference type="InterPro" id="IPR036318">
    <property type="entry name" value="FAD-bd_PCMH-like_sf"/>
</dbReference>
<accession>A0ABN1CI52</accession>
<dbReference type="EMBL" id="BAAAGS010000009">
    <property type="protein sequence ID" value="GAA0519559.1"/>
    <property type="molecule type" value="Genomic_DNA"/>
</dbReference>
<dbReference type="InterPro" id="IPR004017">
    <property type="entry name" value="Cys_rich_dom"/>
</dbReference>
<dbReference type="PANTHER" id="PTHR11748:SF119">
    <property type="entry name" value="D-2-HYDROXYGLUTARATE DEHYDROGENASE"/>
    <property type="match status" value="1"/>
</dbReference>
<dbReference type="Pfam" id="PF01565">
    <property type="entry name" value="FAD_binding_4"/>
    <property type="match status" value="1"/>
</dbReference>
<dbReference type="PROSITE" id="PS51387">
    <property type="entry name" value="FAD_PCMH"/>
    <property type="match status" value="1"/>
</dbReference>
<evidence type="ECO:0000256" key="1">
    <source>
        <dbReference type="ARBA" id="ARBA00001974"/>
    </source>
</evidence>
<dbReference type="Pfam" id="PF02754">
    <property type="entry name" value="CCG"/>
    <property type="match status" value="1"/>
</dbReference>
<evidence type="ECO:0000256" key="2">
    <source>
        <dbReference type="ARBA" id="ARBA00022630"/>
    </source>
</evidence>
<dbReference type="InterPro" id="IPR004113">
    <property type="entry name" value="FAD-bd_oxidored_4_C"/>
</dbReference>